<protein>
    <recommendedName>
        <fullName evidence="1">glutathione transferase</fullName>
        <ecNumber evidence="1">2.5.1.18</ecNumber>
    </recommendedName>
</protein>
<dbReference type="Gene3D" id="3.40.30.10">
    <property type="entry name" value="Glutaredoxin"/>
    <property type="match status" value="1"/>
</dbReference>
<dbReference type="GO" id="GO:0043295">
    <property type="term" value="F:glutathione binding"/>
    <property type="evidence" value="ECO:0007669"/>
    <property type="project" value="TreeGrafter"/>
</dbReference>
<dbReference type="GO" id="GO:0005737">
    <property type="term" value="C:cytoplasm"/>
    <property type="evidence" value="ECO:0007669"/>
    <property type="project" value="TreeGrafter"/>
</dbReference>
<dbReference type="GO" id="GO:0006749">
    <property type="term" value="P:glutathione metabolic process"/>
    <property type="evidence" value="ECO:0007669"/>
    <property type="project" value="TreeGrafter"/>
</dbReference>
<dbReference type="InterPro" id="IPR010987">
    <property type="entry name" value="Glutathione-S-Trfase_C-like"/>
</dbReference>
<dbReference type="OrthoDB" id="249703at2759"/>
<evidence type="ECO:0000259" key="4">
    <source>
        <dbReference type="PROSITE" id="PS50404"/>
    </source>
</evidence>
<evidence type="ECO:0000256" key="1">
    <source>
        <dbReference type="ARBA" id="ARBA00012452"/>
    </source>
</evidence>
<feature type="domain" description="GST C-terminal" evidence="5">
    <location>
        <begin position="98"/>
        <end position="224"/>
    </location>
</feature>
<dbReference type="EC" id="2.5.1.18" evidence="1"/>
<dbReference type="InterPro" id="IPR004046">
    <property type="entry name" value="GST_C"/>
</dbReference>
<evidence type="ECO:0000256" key="2">
    <source>
        <dbReference type="ARBA" id="ARBA00022679"/>
    </source>
</evidence>
<keyword evidence="2" id="KW-0808">Transferase</keyword>
<dbReference type="PROSITE" id="PS50404">
    <property type="entry name" value="GST_NTER"/>
    <property type="match status" value="1"/>
</dbReference>
<dbReference type="SFLD" id="SFLDS00019">
    <property type="entry name" value="Glutathione_Transferase_(cytos"/>
    <property type="match status" value="1"/>
</dbReference>
<dbReference type="SFLD" id="SFLDG00358">
    <property type="entry name" value="Main_(cytGST)"/>
    <property type="match status" value="1"/>
</dbReference>
<organism evidence="6 7">
    <name type="scientific">Leucocoprinus leucothites</name>
    <dbReference type="NCBI Taxonomy" id="201217"/>
    <lineage>
        <taxon>Eukaryota</taxon>
        <taxon>Fungi</taxon>
        <taxon>Dikarya</taxon>
        <taxon>Basidiomycota</taxon>
        <taxon>Agaricomycotina</taxon>
        <taxon>Agaricomycetes</taxon>
        <taxon>Agaricomycetidae</taxon>
        <taxon>Agaricales</taxon>
        <taxon>Agaricineae</taxon>
        <taxon>Agaricaceae</taxon>
        <taxon>Leucocoprinus</taxon>
    </lineage>
</organism>
<sequence length="224" mass="25974">MTHYEGIEKPRSPTFNPNPCFFIFLSICPEIIWMVPFEWIEVDLPKGEHKKPEFIANNPFGQVPTIDDDGFVMYESRAIARYLDEKYPNQGTQLFPKDLQRRALVDQATWAELFHFYRHGVRILFEVLNKRFFGLEANLTAVEEAKKDLLAKMDIYEGILSKQKYLTGDELTLADIVHIPVASRLVEEADVDLGGGRPNVQRWLNELVSRESWQKVKPIFRNGS</sequence>
<evidence type="ECO:0000256" key="3">
    <source>
        <dbReference type="ARBA" id="ARBA00047960"/>
    </source>
</evidence>
<dbReference type="SUPFAM" id="SSF47616">
    <property type="entry name" value="GST C-terminal domain-like"/>
    <property type="match status" value="1"/>
</dbReference>
<keyword evidence="7" id="KW-1185">Reference proteome</keyword>
<dbReference type="PANTHER" id="PTHR43900:SF3">
    <property type="entry name" value="GLUTATHIONE S-TRANSFERASE RHO"/>
    <property type="match status" value="1"/>
</dbReference>
<dbReference type="Pfam" id="PF13409">
    <property type="entry name" value="GST_N_2"/>
    <property type="match status" value="1"/>
</dbReference>
<dbReference type="Gene3D" id="1.20.1050.10">
    <property type="match status" value="1"/>
</dbReference>
<evidence type="ECO:0000259" key="5">
    <source>
        <dbReference type="PROSITE" id="PS50405"/>
    </source>
</evidence>
<dbReference type="EMBL" id="JAACJO010000014">
    <property type="protein sequence ID" value="KAF5350540.1"/>
    <property type="molecule type" value="Genomic_DNA"/>
</dbReference>
<dbReference type="InterPro" id="IPR004045">
    <property type="entry name" value="Glutathione_S-Trfase_N"/>
</dbReference>
<comment type="caution">
    <text evidence="6">The sequence shown here is derived from an EMBL/GenBank/DDBJ whole genome shotgun (WGS) entry which is preliminary data.</text>
</comment>
<evidence type="ECO:0000313" key="7">
    <source>
        <dbReference type="Proteomes" id="UP000559027"/>
    </source>
</evidence>
<dbReference type="Proteomes" id="UP000559027">
    <property type="component" value="Unassembled WGS sequence"/>
</dbReference>
<dbReference type="InterPro" id="IPR036282">
    <property type="entry name" value="Glutathione-S-Trfase_C_sf"/>
</dbReference>
<accession>A0A8H5CYX5</accession>
<dbReference type="GO" id="GO:0004364">
    <property type="term" value="F:glutathione transferase activity"/>
    <property type="evidence" value="ECO:0007669"/>
    <property type="project" value="UniProtKB-EC"/>
</dbReference>
<reference evidence="6 7" key="1">
    <citation type="journal article" date="2020" name="ISME J.">
        <title>Uncovering the hidden diversity of litter-decomposition mechanisms in mushroom-forming fungi.</title>
        <authorList>
            <person name="Floudas D."/>
            <person name="Bentzer J."/>
            <person name="Ahren D."/>
            <person name="Johansson T."/>
            <person name="Persson P."/>
            <person name="Tunlid A."/>
        </authorList>
    </citation>
    <scope>NUCLEOTIDE SEQUENCE [LARGE SCALE GENOMIC DNA]</scope>
    <source>
        <strain evidence="6 7">CBS 146.42</strain>
    </source>
</reference>
<dbReference type="PROSITE" id="PS50405">
    <property type="entry name" value="GST_CTER"/>
    <property type="match status" value="1"/>
</dbReference>
<name>A0A8H5CYX5_9AGAR</name>
<dbReference type="AlphaFoldDB" id="A0A8H5CYX5"/>
<gene>
    <name evidence="6" type="ORF">D9756_008514</name>
</gene>
<feature type="domain" description="GST N-terminal" evidence="4">
    <location>
        <begin position="1"/>
        <end position="91"/>
    </location>
</feature>
<dbReference type="InterPro" id="IPR040079">
    <property type="entry name" value="Glutathione_S-Trfase"/>
</dbReference>
<proteinExistence type="predicted"/>
<dbReference type="SUPFAM" id="SSF52833">
    <property type="entry name" value="Thioredoxin-like"/>
    <property type="match status" value="1"/>
</dbReference>
<dbReference type="InterPro" id="IPR036249">
    <property type="entry name" value="Thioredoxin-like_sf"/>
</dbReference>
<dbReference type="PANTHER" id="PTHR43900">
    <property type="entry name" value="GLUTATHIONE S-TRANSFERASE RHO"/>
    <property type="match status" value="1"/>
</dbReference>
<comment type="catalytic activity">
    <reaction evidence="3">
        <text>RX + glutathione = an S-substituted glutathione + a halide anion + H(+)</text>
        <dbReference type="Rhea" id="RHEA:16437"/>
        <dbReference type="ChEBI" id="CHEBI:15378"/>
        <dbReference type="ChEBI" id="CHEBI:16042"/>
        <dbReference type="ChEBI" id="CHEBI:17792"/>
        <dbReference type="ChEBI" id="CHEBI:57925"/>
        <dbReference type="ChEBI" id="CHEBI:90779"/>
        <dbReference type="EC" id="2.5.1.18"/>
    </reaction>
</comment>
<dbReference type="Pfam" id="PF00043">
    <property type="entry name" value="GST_C"/>
    <property type="match status" value="1"/>
</dbReference>
<evidence type="ECO:0000313" key="6">
    <source>
        <dbReference type="EMBL" id="KAF5350540.1"/>
    </source>
</evidence>